<evidence type="ECO:0000313" key="1">
    <source>
        <dbReference type="EMBL" id="KZL94364.1"/>
    </source>
</evidence>
<gene>
    <name evidence="1" type="ORF">CLMAG_14170</name>
</gene>
<evidence type="ECO:0000313" key="2">
    <source>
        <dbReference type="Proteomes" id="UP000076603"/>
    </source>
</evidence>
<accession>A0A162UWR9</accession>
<dbReference type="InterPro" id="IPR008767">
    <property type="entry name" value="Phage_SPP1_head-tail_adaptor"/>
</dbReference>
<dbReference type="InterPro" id="IPR038666">
    <property type="entry name" value="SSP1_head-tail_sf"/>
</dbReference>
<dbReference type="Pfam" id="PF05521">
    <property type="entry name" value="Phage_HCP"/>
    <property type="match status" value="1"/>
</dbReference>
<dbReference type="AlphaFoldDB" id="A0A162UWR9"/>
<dbReference type="NCBIfam" id="TIGR01563">
    <property type="entry name" value="gp16_SPP1"/>
    <property type="match status" value="1"/>
</dbReference>
<dbReference type="PATRIC" id="fig|1121326.3.peg.1387"/>
<name>A0A162UWR9_9CLOT</name>
<dbReference type="Gene3D" id="2.40.10.270">
    <property type="entry name" value="Bacteriophage SPP1 head-tail adaptor protein"/>
    <property type="match status" value="1"/>
</dbReference>
<comment type="caution">
    <text evidence="1">The sequence shown here is derived from an EMBL/GenBank/DDBJ whole genome shotgun (WGS) entry which is preliminary data.</text>
</comment>
<dbReference type="OrthoDB" id="9808209at2"/>
<proteinExistence type="predicted"/>
<sequence length="109" mass="12741">MKISSLNKRITLQKLVEVENEANENVLVSQDFKTIWASIAPVKGREYLEAKKIQAELTYKITIRYAKDITPDMQIRYGERIFNIKDIIDPFEKHELLEIMCIEKVVKNG</sequence>
<keyword evidence="2" id="KW-1185">Reference proteome</keyword>
<dbReference type="Proteomes" id="UP000076603">
    <property type="component" value="Unassembled WGS sequence"/>
</dbReference>
<dbReference type="RefSeq" id="WP_066619802.1">
    <property type="nucleotide sequence ID" value="NZ_FQXL01000069.1"/>
</dbReference>
<dbReference type="EMBL" id="LWAE01000001">
    <property type="protein sequence ID" value="KZL94364.1"/>
    <property type="molecule type" value="Genomic_DNA"/>
</dbReference>
<reference evidence="1 2" key="1">
    <citation type="submission" date="2016-04" db="EMBL/GenBank/DDBJ databases">
        <title>Genome sequence of Clostridium magnum DSM 2767.</title>
        <authorList>
            <person name="Poehlein A."/>
            <person name="Uhlig R."/>
            <person name="Fischer R."/>
            <person name="Bahl H."/>
            <person name="Daniel R."/>
        </authorList>
    </citation>
    <scope>NUCLEOTIDE SEQUENCE [LARGE SCALE GENOMIC DNA]</scope>
    <source>
        <strain evidence="1 2">DSM 2767</strain>
    </source>
</reference>
<organism evidence="1 2">
    <name type="scientific">Clostridium magnum DSM 2767</name>
    <dbReference type="NCBI Taxonomy" id="1121326"/>
    <lineage>
        <taxon>Bacteria</taxon>
        <taxon>Bacillati</taxon>
        <taxon>Bacillota</taxon>
        <taxon>Clostridia</taxon>
        <taxon>Eubacteriales</taxon>
        <taxon>Clostridiaceae</taxon>
        <taxon>Clostridium</taxon>
    </lineage>
</organism>
<protein>
    <submittedName>
        <fullName evidence="1">Phage head-tail joining protein</fullName>
    </submittedName>
</protein>
<dbReference type="STRING" id="1121326.CLMAG_14170"/>